<evidence type="ECO:0000313" key="3">
    <source>
        <dbReference type="EMBL" id="KAK5095020.1"/>
    </source>
</evidence>
<dbReference type="EMBL" id="JAVRRG010000030">
    <property type="protein sequence ID" value="KAK5095020.1"/>
    <property type="molecule type" value="Genomic_DNA"/>
</dbReference>
<accession>A0ABR0KFC5</accession>
<dbReference type="InterPro" id="IPR011008">
    <property type="entry name" value="Dimeric_a/b-barrel"/>
</dbReference>
<dbReference type="Proteomes" id="UP001345013">
    <property type="component" value="Unassembled WGS sequence"/>
</dbReference>
<dbReference type="SUPFAM" id="SSF54909">
    <property type="entry name" value="Dimeric alpha+beta barrel"/>
    <property type="match status" value="1"/>
</dbReference>
<proteinExistence type="predicted"/>
<feature type="region of interest" description="Disordered" evidence="1">
    <location>
        <begin position="279"/>
        <end position="300"/>
    </location>
</feature>
<evidence type="ECO:0000256" key="1">
    <source>
        <dbReference type="SAM" id="MobiDB-lite"/>
    </source>
</evidence>
<protein>
    <submittedName>
        <fullName evidence="3">Uncharacterized protein</fullName>
    </submittedName>
</protein>
<keyword evidence="2" id="KW-0472">Membrane</keyword>
<dbReference type="Pfam" id="PF13826">
    <property type="entry name" value="Monooxy_af470-like"/>
    <property type="match status" value="1"/>
</dbReference>
<keyword evidence="4" id="KW-1185">Reference proteome</keyword>
<sequence length="300" mass="33358">MAFRSLISSSPTKPKSQVRQYAPSAKINNLLVQNFHSTTLLLVGAILQGFLVLAIPRYWTLLPSLIILLVQFVDSLAITLKLRPNPYLEGAIKRWTTIVPDTDGNFSDQPADEKVAVLLLCIKLNHPLGFFAPNVKAVNDFAEKMIIELDDQAPNNGFLGQSQWHSTDAKGASEIMLLSYWRSIDDVHNYAAGPLHTQTTMHWNAMVHKDADGMKHIGISHEVFEAPRSRWEAVSIHFQPTRLGATSYLRKGDKLVGGNVEDQWVSPVVEAKGRLRNSKGRLNWAGNGNRSSSDSGDEKH</sequence>
<reference evidence="3 4" key="1">
    <citation type="submission" date="2023-08" db="EMBL/GenBank/DDBJ databases">
        <title>Black Yeasts Isolated from many extreme environments.</title>
        <authorList>
            <person name="Coleine C."/>
            <person name="Stajich J.E."/>
            <person name="Selbmann L."/>
        </authorList>
    </citation>
    <scope>NUCLEOTIDE SEQUENCE [LARGE SCALE GENOMIC DNA]</scope>
    <source>
        <strain evidence="3 4">CCFEE 5885</strain>
    </source>
</reference>
<comment type="caution">
    <text evidence="3">The sequence shown here is derived from an EMBL/GenBank/DDBJ whole genome shotgun (WGS) entry which is preliminary data.</text>
</comment>
<keyword evidence="2" id="KW-1133">Transmembrane helix</keyword>
<evidence type="ECO:0000313" key="4">
    <source>
        <dbReference type="Proteomes" id="UP001345013"/>
    </source>
</evidence>
<keyword evidence="2" id="KW-0812">Transmembrane</keyword>
<feature type="transmembrane region" description="Helical" evidence="2">
    <location>
        <begin position="35"/>
        <end position="55"/>
    </location>
</feature>
<gene>
    <name evidence="3" type="ORF">LTR24_003237</name>
</gene>
<name>A0ABR0KFC5_9EURO</name>
<organism evidence="3 4">
    <name type="scientific">Lithohypha guttulata</name>
    <dbReference type="NCBI Taxonomy" id="1690604"/>
    <lineage>
        <taxon>Eukaryota</taxon>
        <taxon>Fungi</taxon>
        <taxon>Dikarya</taxon>
        <taxon>Ascomycota</taxon>
        <taxon>Pezizomycotina</taxon>
        <taxon>Eurotiomycetes</taxon>
        <taxon>Chaetothyriomycetidae</taxon>
        <taxon>Chaetothyriales</taxon>
        <taxon>Trichomeriaceae</taxon>
        <taxon>Lithohypha</taxon>
    </lineage>
</organism>
<dbReference type="InterPro" id="IPR025444">
    <property type="entry name" value="Monooxy_af470"/>
</dbReference>
<evidence type="ECO:0000256" key="2">
    <source>
        <dbReference type="SAM" id="Phobius"/>
    </source>
</evidence>